<keyword evidence="5" id="KW-1185">Reference proteome</keyword>
<feature type="transmembrane region" description="Helical" evidence="3">
    <location>
        <begin position="26"/>
        <end position="50"/>
    </location>
</feature>
<dbReference type="InterPro" id="IPR023365">
    <property type="entry name" value="Sortase_dom-sf"/>
</dbReference>
<dbReference type="GO" id="GO:0016787">
    <property type="term" value="F:hydrolase activity"/>
    <property type="evidence" value="ECO:0007669"/>
    <property type="project" value="UniProtKB-KW"/>
</dbReference>
<organism evidence="4 5">
    <name type="scientific">Gordonia rhizosphera NBRC 16068</name>
    <dbReference type="NCBI Taxonomy" id="1108045"/>
    <lineage>
        <taxon>Bacteria</taxon>
        <taxon>Bacillati</taxon>
        <taxon>Actinomycetota</taxon>
        <taxon>Actinomycetes</taxon>
        <taxon>Mycobacteriales</taxon>
        <taxon>Gordoniaceae</taxon>
        <taxon>Gordonia</taxon>
    </lineage>
</organism>
<protein>
    <submittedName>
        <fullName evidence="4">Peptidase C60 family protein</fullName>
    </submittedName>
</protein>
<dbReference type="Pfam" id="PF04203">
    <property type="entry name" value="Sortase"/>
    <property type="match status" value="1"/>
</dbReference>
<keyword evidence="3" id="KW-0472">Membrane</keyword>
<gene>
    <name evidence="4" type="ORF">GORHZ_076_00060</name>
</gene>
<evidence type="ECO:0000256" key="1">
    <source>
        <dbReference type="ARBA" id="ARBA00022801"/>
    </source>
</evidence>
<dbReference type="STRING" id="1108045.GORHZ_076_00060"/>
<dbReference type="InterPro" id="IPR042001">
    <property type="entry name" value="Sortase_F"/>
</dbReference>
<dbReference type="Proteomes" id="UP000008363">
    <property type="component" value="Unassembled WGS sequence"/>
</dbReference>
<name>K6VSQ8_9ACTN</name>
<dbReference type="Gene3D" id="2.40.260.10">
    <property type="entry name" value="Sortase"/>
    <property type="match status" value="1"/>
</dbReference>
<keyword evidence="1" id="KW-0378">Hydrolase</keyword>
<dbReference type="eggNOG" id="COG3764">
    <property type="taxonomic scope" value="Bacteria"/>
</dbReference>
<proteinExistence type="predicted"/>
<dbReference type="InterPro" id="IPR005754">
    <property type="entry name" value="Sortase"/>
</dbReference>
<keyword evidence="3" id="KW-1133">Transmembrane helix</keyword>
<keyword evidence="3" id="KW-0812">Transmembrane</keyword>
<dbReference type="AlphaFoldDB" id="K6VSQ8"/>
<evidence type="ECO:0000256" key="2">
    <source>
        <dbReference type="PIRSR" id="PIRSR605754-1"/>
    </source>
</evidence>
<feature type="active site" description="Acyl-thioester intermediate" evidence="2">
    <location>
        <position position="208"/>
    </location>
</feature>
<dbReference type="CDD" id="cd05829">
    <property type="entry name" value="Sortase_F"/>
    <property type="match status" value="1"/>
</dbReference>
<comment type="caution">
    <text evidence="4">The sequence shown here is derived from an EMBL/GenBank/DDBJ whole genome shotgun (WGS) entry which is preliminary data.</text>
</comment>
<accession>K6VSQ8</accession>
<sequence length="232" mass="24187">MAGSESRHAETRHALRLRTRHRRAELVRLAVGVTLTILMCVASALVFTGLDDTSDEVSTASAPAVDPMSAGVATVALPAEPGPVPAAIPTAVSIPAIGLNDVVRVIPAGGCPVIDPPTLTDVFWVGCRAKPGTDSDGTTVLTGHAVAGGSGVFNELGDLRNGDAVYITTPRGRLEYRVATQRLYPKNAIASSSQMTTRMPGHLLLVTCYIDDGRFTGDNLVVEAHLVSAIPV</sequence>
<evidence type="ECO:0000256" key="3">
    <source>
        <dbReference type="SAM" id="Phobius"/>
    </source>
</evidence>
<dbReference type="EMBL" id="BAHC01000076">
    <property type="protein sequence ID" value="GAB89930.1"/>
    <property type="molecule type" value="Genomic_DNA"/>
</dbReference>
<evidence type="ECO:0000313" key="4">
    <source>
        <dbReference type="EMBL" id="GAB89930.1"/>
    </source>
</evidence>
<evidence type="ECO:0000313" key="5">
    <source>
        <dbReference type="Proteomes" id="UP000008363"/>
    </source>
</evidence>
<feature type="active site" description="Proton donor/acceptor" evidence="2">
    <location>
        <position position="144"/>
    </location>
</feature>
<reference evidence="4 5" key="1">
    <citation type="submission" date="2012-08" db="EMBL/GenBank/DDBJ databases">
        <title>Whole genome shotgun sequence of Gordonia rhizosphera NBRC 16068.</title>
        <authorList>
            <person name="Takarada H."/>
            <person name="Isaki S."/>
            <person name="Hosoyama A."/>
            <person name="Tsuchikane K."/>
            <person name="Katsumata H."/>
            <person name="Baba S."/>
            <person name="Ohji S."/>
            <person name="Yamazaki S."/>
            <person name="Fujita N."/>
        </authorList>
    </citation>
    <scope>NUCLEOTIDE SEQUENCE [LARGE SCALE GENOMIC DNA]</scope>
    <source>
        <strain evidence="4 5">NBRC 16068</strain>
    </source>
</reference>
<dbReference type="SUPFAM" id="SSF63817">
    <property type="entry name" value="Sortase"/>
    <property type="match status" value="1"/>
</dbReference>